<name>A0A444YL58_ARAHY</name>
<dbReference type="Proteomes" id="UP000289738">
    <property type="component" value="Chromosome B06"/>
</dbReference>
<dbReference type="EMBL" id="SDMP01000016">
    <property type="protein sequence ID" value="RYR02651.1"/>
    <property type="molecule type" value="Genomic_DNA"/>
</dbReference>
<sequence>MYVMSNFIVVDKMEKVNTTTNRWTINFSNRTRVFPIVHPSYPLEAFCFQPISEFLAADKLDDSILIDVIGEVVGKEDSRKMITSKGKETKRLTILIEDLENNSIGCVLFEEMVDQILPHLEEERVEPLIIIAQFFRPRRRLSGKPSGSARIIQVFSHGPSSGIDELKKGDVVVKIVEDALKSTQARRTYMNCWYKVEVMAYDGTGSITLLKWDKENVQLCGKQANQIKNEVAKESESYPPTLDGMMDRKLLFKVNIKTANIKQYNQVYTVIKICDDEEIVEMNHSKEMHNATSATITETGYSDSIDMSTVVVNRKNDTNSMLSLDGVEKSVTSLKCKIPAKRASIGTKQALPINHDNEDEMGFLTNKFTRKNGKR</sequence>
<dbReference type="SUPFAM" id="SSF50249">
    <property type="entry name" value="Nucleic acid-binding proteins"/>
    <property type="match status" value="2"/>
</dbReference>
<proteinExistence type="predicted"/>
<dbReference type="Gene3D" id="2.40.50.140">
    <property type="entry name" value="Nucleic acid-binding proteins"/>
    <property type="match status" value="2"/>
</dbReference>
<evidence type="ECO:0000313" key="2">
    <source>
        <dbReference type="Proteomes" id="UP000289738"/>
    </source>
</evidence>
<protein>
    <recommendedName>
        <fullName evidence="3">DUF223 domain-containing protein</fullName>
    </recommendedName>
</protein>
<evidence type="ECO:0000313" key="1">
    <source>
        <dbReference type="EMBL" id="RYR02651.1"/>
    </source>
</evidence>
<dbReference type="AlphaFoldDB" id="A0A444YL58"/>
<accession>A0A444YL58</accession>
<gene>
    <name evidence="1" type="ORF">Ahy_B06g081454</name>
</gene>
<comment type="caution">
    <text evidence="1">The sequence shown here is derived from an EMBL/GenBank/DDBJ whole genome shotgun (WGS) entry which is preliminary data.</text>
</comment>
<keyword evidence="2" id="KW-1185">Reference proteome</keyword>
<organism evidence="1 2">
    <name type="scientific">Arachis hypogaea</name>
    <name type="common">Peanut</name>
    <dbReference type="NCBI Taxonomy" id="3818"/>
    <lineage>
        <taxon>Eukaryota</taxon>
        <taxon>Viridiplantae</taxon>
        <taxon>Streptophyta</taxon>
        <taxon>Embryophyta</taxon>
        <taxon>Tracheophyta</taxon>
        <taxon>Spermatophyta</taxon>
        <taxon>Magnoliopsida</taxon>
        <taxon>eudicotyledons</taxon>
        <taxon>Gunneridae</taxon>
        <taxon>Pentapetalae</taxon>
        <taxon>rosids</taxon>
        <taxon>fabids</taxon>
        <taxon>Fabales</taxon>
        <taxon>Fabaceae</taxon>
        <taxon>Papilionoideae</taxon>
        <taxon>50 kb inversion clade</taxon>
        <taxon>dalbergioids sensu lato</taxon>
        <taxon>Dalbergieae</taxon>
        <taxon>Pterocarpus clade</taxon>
        <taxon>Arachis</taxon>
    </lineage>
</organism>
<dbReference type="InterPro" id="IPR012340">
    <property type="entry name" value="NA-bd_OB-fold"/>
</dbReference>
<evidence type="ECO:0008006" key="3">
    <source>
        <dbReference type="Google" id="ProtNLM"/>
    </source>
</evidence>
<reference evidence="1 2" key="1">
    <citation type="submission" date="2019-01" db="EMBL/GenBank/DDBJ databases">
        <title>Sequencing of cultivated peanut Arachis hypogaea provides insights into genome evolution and oil improvement.</title>
        <authorList>
            <person name="Chen X."/>
        </authorList>
    </citation>
    <scope>NUCLEOTIDE SEQUENCE [LARGE SCALE GENOMIC DNA]</scope>
    <source>
        <strain evidence="2">cv. Fuhuasheng</strain>
        <tissue evidence="1">Leaves</tissue>
    </source>
</reference>